<evidence type="ECO:0000256" key="1">
    <source>
        <dbReference type="SAM" id="SignalP"/>
    </source>
</evidence>
<dbReference type="RefSeq" id="XP_005766945.1">
    <property type="nucleotide sequence ID" value="XM_005766888.1"/>
</dbReference>
<dbReference type="GeneID" id="17260658"/>
<dbReference type="AlphaFoldDB" id="A0A0D3ITD1"/>
<evidence type="ECO:0000313" key="3">
    <source>
        <dbReference type="Proteomes" id="UP000013827"/>
    </source>
</evidence>
<sequence length="196" mass="21694">MLSVHAALLLAAACGPDAPPVWPRRFTLVQRRVPDASASVSLATTVTFYDADRGANLIQITPDANASDVVWDLELDSRLSYYFTPSTGQCKEIAMPVGVLRPTWLSNATFLGRKRVNGRDCLAYTKADFIDYYADATTCEPVSWYFHTMRARFDSVFWAPGLAVPNASWLAPPRYCREEASPEPVAAASKKKLKLE</sequence>
<feature type="chain" id="PRO_5044224079" evidence="1">
    <location>
        <begin position="24"/>
        <end position="196"/>
    </location>
</feature>
<name>A0A0D3ITD1_EMIH1</name>
<organism evidence="2 3">
    <name type="scientific">Emiliania huxleyi (strain CCMP1516)</name>
    <dbReference type="NCBI Taxonomy" id="280463"/>
    <lineage>
        <taxon>Eukaryota</taxon>
        <taxon>Haptista</taxon>
        <taxon>Haptophyta</taxon>
        <taxon>Prymnesiophyceae</taxon>
        <taxon>Isochrysidales</taxon>
        <taxon>Noelaerhabdaceae</taxon>
        <taxon>Emiliania</taxon>
    </lineage>
</organism>
<dbReference type="PANTHER" id="PTHR33880:SF19">
    <property type="entry name" value="EXPRESSED PROTEIN"/>
    <property type="match status" value="1"/>
</dbReference>
<dbReference type="EnsemblProtists" id="EOD14516">
    <property type="protein sequence ID" value="EOD14516"/>
    <property type="gene ID" value="EMIHUDRAFT_196892"/>
</dbReference>
<feature type="signal peptide" evidence="1">
    <location>
        <begin position="1"/>
        <end position="23"/>
    </location>
</feature>
<dbReference type="PANTHER" id="PTHR33880">
    <property type="entry name" value="EXPRESSED PROTEIN"/>
    <property type="match status" value="1"/>
</dbReference>
<protein>
    <submittedName>
        <fullName evidence="2">Uncharacterized protein</fullName>
    </submittedName>
</protein>
<dbReference type="Proteomes" id="UP000013827">
    <property type="component" value="Unassembled WGS sequence"/>
</dbReference>
<dbReference type="InterPro" id="IPR038941">
    <property type="entry name" value="At4g14100-like"/>
</dbReference>
<reference evidence="2" key="2">
    <citation type="submission" date="2024-10" db="UniProtKB">
        <authorList>
            <consortium name="EnsemblProtists"/>
        </authorList>
    </citation>
    <scope>IDENTIFICATION</scope>
</reference>
<dbReference type="HOGENOM" id="CLU_089458_0_1_1"/>
<reference evidence="3" key="1">
    <citation type="journal article" date="2013" name="Nature">
        <title>Pan genome of the phytoplankton Emiliania underpins its global distribution.</title>
        <authorList>
            <person name="Read B.A."/>
            <person name="Kegel J."/>
            <person name="Klute M.J."/>
            <person name="Kuo A."/>
            <person name="Lefebvre S.C."/>
            <person name="Maumus F."/>
            <person name="Mayer C."/>
            <person name="Miller J."/>
            <person name="Monier A."/>
            <person name="Salamov A."/>
            <person name="Young J."/>
            <person name="Aguilar M."/>
            <person name="Claverie J.M."/>
            <person name="Frickenhaus S."/>
            <person name="Gonzalez K."/>
            <person name="Herman E.K."/>
            <person name="Lin Y.C."/>
            <person name="Napier J."/>
            <person name="Ogata H."/>
            <person name="Sarno A.F."/>
            <person name="Shmutz J."/>
            <person name="Schroeder D."/>
            <person name="de Vargas C."/>
            <person name="Verret F."/>
            <person name="von Dassow P."/>
            <person name="Valentin K."/>
            <person name="Van de Peer Y."/>
            <person name="Wheeler G."/>
            <person name="Dacks J.B."/>
            <person name="Delwiche C.F."/>
            <person name="Dyhrman S.T."/>
            <person name="Glockner G."/>
            <person name="John U."/>
            <person name="Richards T."/>
            <person name="Worden A.Z."/>
            <person name="Zhang X."/>
            <person name="Grigoriev I.V."/>
            <person name="Allen A.E."/>
            <person name="Bidle K."/>
            <person name="Borodovsky M."/>
            <person name="Bowler C."/>
            <person name="Brownlee C."/>
            <person name="Cock J.M."/>
            <person name="Elias M."/>
            <person name="Gladyshev V.N."/>
            <person name="Groth M."/>
            <person name="Guda C."/>
            <person name="Hadaegh A."/>
            <person name="Iglesias-Rodriguez M.D."/>
            <person name="Jenkins J."/>
            <person name="Jones B.M."/>
            <person name="Lawson T."/>
            <person name="Leese F."/>
            <person name="Lindquist E."/>
            <person name="Lobanov A."/>
            <person name="Lomsadze A."/>
            <person name="Malik S.B."/>
            <person name="Marsh M.E."/>
            <person name="Mackinder L."/>
            <person name="Mock T."/>
            <person name="Mueller-Roeber B."/>
            <person name="Pagarete A."/>
            <person name="Parker M."/>
            <person name="Probert I."/>
            <person name="Quesneville H."/>
            <person name="Raines C."/>
            <person name="Rensing S.A."/>
            <person name="Riano-Pachon D.M."/>
            <person name="Richier S."/>
            <person name="Rokitta S."/>
            <person name="Shiraiwa Y."/>
            <person name="Soanes D.M."/>
            <person name="van der Giezen M."/>
            <person name="Wahlund T.M."/>
            <person name="Williams B."/>
            <person name="Wilson W."/>
            <person name="Wolfe G."/>
            <person name="Wurch L.L."/>
        </authorList>
    </citation>
    <scope>NUCLEOTIDE SEQUENCE</scope>
</reference>
<evidence type="ECO:0000313" key="2">
    <source>
        <dbReference type="EnsemblProtists" id="EOD14516"/>
    </source>
</evidence>
<dbReference type="KEGG" id="ehx:EMIHUDRAFT_196892"/>
<proteinExistence type="predicted"/>
<accession>A0A0D3ITD1</accession>
<dbReference type="STRING" id="2903.R1DUV4"/>
<dbReference type="PaxDb" id="2903-EOD14516"/>
<keyword evidence="1" id="KW-0732">Signal</keyword>
<keyword evidence="3" id="KW-1185">Reference proteome</keyword>